<dbReference type="Proteomes" id="UP001501094">
    <property type="component" value="Unassembled WGS sequence"/>
</dbReference>
<gene>
    <name evidence="1" type="ORF">GCM10009751_06770</name>
</gene>
<dbReference type="EMBL" id="BAAANL010000001">
    <property type="protein sequence ID" value="GAA1852836.1"/>
    <property type="molecule type" value="Genomic_DNA"/>
</dbReference>
<organism evidence="1 2">
    <name type="scientific">Myceligenerans crystallogenes</name>
    <dbReference type="NCBI Taxonomy" id="316335"/>
    <lineage>
        <taxon>Bacteria</taxon>
        <taxon>Bacillati</taxon>
        <taxon>Actinomycetota</taxon>
        <taxon>Actinomycetes</taxon>
        <taxon>Micrococcales</taxon>
        <taxon>Promicromonosporaceae</taxon>
        <taxon>Myceligenerans</taxon>
    </lineage>
</organism>
<protein>
    <submittedName>
        <fullName evidence="1">Uncharacterized protein</fullName>
    </submittedName>
</protein>
<keyword evidence="2" id="KW-1185">Reference proteome</keyword>
<name>A0ABN2N7W5_9MICO</name>
<reference evidence="1 2" key="1">
    <citation type="journal article" date="2019" name="Int. J. Syst. Evol. Microbiol.">
        <title>The Global Catalogue of Microorganisms (GCM) 10K type strain sequencing project: providing services to taxonomists for standard genome sequencing and annotation.</title>
        <authorList>
            <consortium name="The Broad Institute Genomics Platform"/>
            <consortium name="The Broad Institute Genome Sequencing Center for Infectious Disease"/>
            <person name="Wu L."/>
            <person name="Ma J."/>
        </authorList>
    </citation>
    <scope>NUCLEOTIDE SEQUENCE [LARGE SCALE GENOMIC DNA]</scope>
    <source>
        <strain evidence="1 2">JCM 14326</strain>
    </source>
</reference>
<proteinExistence type="predicted"/>
<evidence type="ECO:0000313" key="2">
    <source>
        <dbReference type="Proteomes" id="UP001501094"/>
    </source>
</evidence>
<sequence length="47" mass="5360">MLLMPPQRVLASKIPCSVACWWQAVSGMEAWDPKEKDDDRVRPFALS</sequence>
<comment type="caution">
    <text evidence="1">The sequence shown here is derived from an EMBL/GenBank/DDBJ whole genome shotgun (WGS) entry which is preliminary data.</text>
</comment>
<evidence type="ECO:0000313" key="1">
    <source>
        <dbReference type="EMBL" id="GAA1852836.1"/>
    </source>
</evidence>
<accession>A0ABN2N7W5</accession>